<reference evidence="2 3" key="4">
    <citation type="submission" date="2017-10" db="EMBL/GenBank/DDBJ databases">
        <title>Genome analyses suggest a sexual origin of heterokaryosis in a supposedly ancient asexual fungus.</title>
        <authorList>
            <person name="Corradi N."/>
            <person name="Sedzielewska K."/>
            <person name="Noel J."/>
            <person name="Charron P."/>
            <person name="Farinelli L."/>
            <person name="Marton T."/>
            <person name="Kruger M."/>
            <person name="Pelin A."/>
            <person name="Brachmann A."/>
            <person name="Corradi N."/>
        </authorList>
    </citation>
    <scope>NUCLEOTIDE SEQUENCE [LARGE SCALE GENOMIC DNA]</scope>
    <source>
        <strain evidence="2 3">A1</strain>
    </source>
</reference>
<accession>A0A2N0PS65</accession>
<reference evidence="1 4" key="2">
    <citation type="submission" date="2017-09" db="EMBL/GenBank/DDBJ databases">
        <title>Extensive intraspecific genome diversity in a model arbuscular mycorrhizal fungus.</title>
        <authorList>
            <person name="Chen E.C."/>
            <person name="Morin E."/>
            <person name="Beaudet D."/>
            <person name="Noel J."/>
            <person name="Ndikumana S."/>
            <person name="Charron P."/>
            <person name="St-Onge C."/>
            <person name="Giorgi J."/>
            <person name="Grigoriev I.V."/>
            <person name="Roux C."/>
            <person name="Martin F.M."/>
            <person name="Corradi N."/>
        </authorList>
    </citation>
    <scope>NUCLEOTIDE SEQUENCE [LARGE SCALE GENOMIC DNA]</scope>
    <source>
        <strain evidence="1 4">A5</strain>
    </source>
</reference>
<dbReference type="Proteomes" id="UP000232688">
    <property type="component" value="Unassembled WGS sequence"/>
</dbReference>
<dbReference type="EMBL" id="LLXH01000532">
    <property type="protein sequence ID" value="PKC65553.1"/>
    <property type="molecule type" value="Genomic_DNA"/>
</dbReference>
<comment type="caution">
    <text evidence="1">The sequence shown here is derived from an EMBL/GenBank/DDBJ whole genome shotgun (WGS) entry which is preliminary data.</text>
</comment>
<sequence length="91" mass="10608">MYLPLITRRNQDSRCIFHFKNSQEMYYVRDNIFINNLIPNGFHAPSSICANLPQTVNNPVPIGRAYVVFKVGVRKSDFTEDTRFLLSVNRQ</sequence>
<dbReference type="Proteomes" id="UP000232722">
    <property type="component" value="Unassembled WGS sequence"/>
</dbReference>
<protein>
    <submittedName>
        <fullName evidence="1">Uncharacterized protein</fullName>
    </submittedName>
</protein>
<dbReference type="EMBL" id="LLXJ01000439">
    <property type="protein sequence ID" value="PKC09684.1"/>
    <property type="molecule type" value="Genomic_DNA"/>
</dbReference>
<dbReference type="VEuPathDB" id="FungiDB:RhiirA1_199709"/>
<evidence type="ECO:0000313" key="1">
    <source>
        <dbReference type="EMBL" id="PKC09684.1"/>
    </source>
</evidence>
<organism evidence="1 4">
    <name type="scientific">Rhizophagus irregularis</name>
    <dbReference type="NCBI Taxonomy" id="588596"/>
    <lineage>
        <taxon>Eukaryota</taxon>
        <taxon>Fungi</taxon>
        <taxon>Fungi incertae sedis</taxon>
        <taxon>Mucoromycota</taxon>
        <taxon>Glomeromycotina</taxon>
        <taxon>Glomeromycetes</taxon>
        <taxon>Glomerales</taxon>
        <taxon>Glomeraceae</taxon>
        <taxon>Rhizophagus</taxon>
    </lineage>
</organism>
<gene>
    <name evidence="2" type="ORF">RhiirA1_199709</name>
    <name evidence="1" type="ORF">RhiirA5_153807</name>
</gene>
<name>A0A2N0PS65_9GLOM</name>
<dbReference type="AlphaFoldDB" id="A0A2N0PS65"/>
<reference evidence="2 3" key="3">
    <citation type="submission" date="2017-10" db="EMBL/GenBank/DDBJ databases">
        <title>Extensive intraspecific genome diversity in a model arbuscular mycorrhizal fungus.</title>
        <authorList>
            <person name="Chen E.C.H."/>
            <person name="Morin E."/>
            <person name="Baudet D."/>
            <person name="Noel J."/>
            <person name="Ndikumana S."/>
            <person name="Charron P."/>
            <person name="St-Onge C."/>
            <person name="Giorgi J."/>
            <person name="Grigoriev I.V."/>
            <person name="Roux C."/>
            <person name="Martin F.M."/>
            <person name="Corradi N."/>
        </authorList>
    </citation>
    <scope>NUCLEOTIDE SEQUENCE [LARGE SCALE GENOMIC DNA]</scope>
    <source>
        <strain evidence="2 3">A1</strain>
    </source>
</reference>
<evidence type="ECO:0000313" key="4">
    <source>
        <dbReference type="Proteomes" id="UP000232722"/>
    </source>
</evidence>
<evidence type="ECO:0000313" key="3">
    <source>
        <dbReference type="Proteomes" id="UP000232688"/>
    </source>
</evidence>
<evidence type="ECO:0000313" key="2">
    <source>
        <dbReference type="EMBL" id="PKC65553.1"/>
    </source>
</evidence>
<proteinExistence type="predicted"/>
<reference evidence="1 4" key="1">
    <citation type="submission" date="2016-04" db="EMBL/GenBank/DDBJ databases">
        <title>Genome analyses suggest a sexual origin of heterokaryosis in a supposedly ancient asexual fungus.</title>
        <authorList>
            <person name="Ropars J."/>
            <person name="Sedzielewska K."/>
            <person name="Noel J."/>
            <person name="Charron P."/>
            <person name="Farinelli L."/>
            <person name="Marton T."/>
            <person name="Kruger M."/>
            <person name="Pelin A."/>
            <person name="Brachmann A."/>
            <person name="Corradi N."/>
        </authorList>
    </citation>
    <scope>NUCLEOTIDE SEQUENCE [LARGE SCALE GENOMIC DNA]</scope>
    <source>
        <strain evidence="1 4">A5</strain>
    </source>
</reference>